<name>A0AAD7DXR2_MYCRO</name>
<dbReference type="Proteomes" id="UP001221757">
    <property type="component" value="Unassembled WGS sequence"/>
</dbReference>
<evidence type="ECO:0000313" key="1">
    <source>
        <dbReference type="EMBL" id="KAJ7700732.1"/>
    </source>
</evidence>
<dbReference type="EMBL" id="JARKIE010000019">
    <property type="protein sequence ID" value="KAJ7700732.1"/>
    <property type="molecule type" value="Genomic_DNA"/>
</dbReference>
<keyword evidence="2" id="KW-1185">Reference proteome</keyword>
<proteinExistence type="predicted"/>
<sequence>MAPQEQHYKFPECYNALTVEIAVGGKVPGSSYIRCNNLPQHPSGQRYFYRLSSGNSSLATSSKSSKQSETAWIAEEGWRLDLTLGLRSPSPDLPLEVMLHHQDALQEEEDLALALCLSEEDITTSALSISTLRVLSPSPELPTSIASSATAPALSQALTPDATGGPLAPRKHLPALSTHLSHFAPLHITTQMNDVWMSSNSGPELQSRAQTNVPTFHIRQTSTRRPFTDPHLIKRFMVVFYSMDDKPHTVSFIEDCPSWSTWRVSEATGNLAYLVADDTTFELFSDNFKAWIEVIICNSSSDEDDSGAQTRTKASKHVIHIDDNSVLRSLSPLPSTPSLPSSLRASPPLEVLSPAAAPRPTGMYTMDMVTGFIQMKSDELKHIVSWSDRFMIVFGQGYKSLTYNNHVRKWREAPAAPHTQALDGGRTSEGSWSMFVRRVEHSAM</sequence>
<accession>A0AAD7DXR2</accession>
<comment type="caution">
    <text evidence="1">The sequence shown here is derived from an EMBL/GenBank/DDBJ whole genome shotgun (WGS) entry which is preliminary data.</text>
</comment>
<evidence type="ECO:0000313" key="2">
    <source>
        <dbReference type="Proteomes" id="UP001221757"/>
    </source>
</evidence>
<organism evidence="1 2">
    <name type="scientific">Mycena rosella</name>
    <name type="common">Pink bonnet</name>
    <name type="synonym">Agaricus rosellus</name>
    <dbReference type="NCBI Taxonomy" id="1033263"/>
    <lineage>
        <taxon>Eukaryota</taxon>
        <taxon>Fungi</taxon>
        <taxon>Dikarya</taxon>
        <taxon>Basidiomycota</taxon>
        <taxon>Agaricomycotina</taxon>
        <taxon>Agaricomycetes</taxon>
        <taxon>Agaricomycetidae</taxon>
        <taxon>Agaricales</taxon>
        <taxon>Marasmiineae</taxon>
        <taxon>Mycenaceae</taxon>
        <taxon>Mycena</taxon>
    </lineage>
</organism>
<reference evidence="1" key="1">
    <citation type="submission" date="2023-03" db="EMBL/GenBank/DDBJ databases">
        <title>Massive genome expansion in bonnet fungi (Mycena s.s.) driven by repeated elements and novel gene families across ecological guilds.</title>
        <authorList>
            <consortium name="Lawrence Berkeley National Laboratory"/>
            <person name="Harder C.B."/>
            <person name="Miyauchi S."/>
            <person name="Viragh M."/>
            <person name="Kuo A."/>
            <person name="Thoen E."/>
            <person name="Andreopoulos B."/>
            <person name="Lu D."/>
            <person name="Skrede I."/>
            <person name="Drula E."/>
            <person name="Henrissat B."/>
            <person name="Morin E."/>
            <person name="Kohler A."/>
            <person name="Barry K."/>
            <person name="LaButti K."/>
            <person name="Morin E."/>
            <person name="Salamov A."/>
            <person name="Lipzen A."/>
            <person name="Mereny Z."/>
            <person name="Hegedus B."/>
            <person name="Baldrian P."/>
            <person name="Stursova M."/>
            <person name="Weitz H."/>
            <person name="Taylor A."/>
            <person name="Grigoriev I.V."/>
            <person name="Nagy L.G."/>
            <person name="Martin F."/>
            <person name="Kauserud H."/>
        </authorList>
    </citation>
    <scope>NUCLEOTIDE SEQUENCE</scope>
    <source>
        <strain evidence="1">CBHHK067</strain>
    </source>
</reference>
<gene>
    <name evidence="1" type="ORF">B0H17DRAFT_1128596</name>
</gene>
<protein>
    <submittedName>
        <fullName evidence="1">Uncharacterized protein</fullName>
    </submittedName>
</protein>
<dbReference type="AlphaFoldDB" id="A0AAD7DXR2"/>